<gene>
    <name evidence="2" type="ORF">BT63DRAFT_294901</name>
</gene>
<name>A0A6A6U8C9_9PEZI</name>
<evidence type="ECO:0000313" key="3">
    <source>
        <dbReference type="Proteomes" id="UP000799302"/>
    </source>
</evidence>
<sequence length="159" mass="16908">MKFLNQTTLSVILLLQSYVLATPEIDKIENLQTPNDSSLKRNIFQKRACKSNFVPNSYSHSNLFSGQAGYFSCGNGFCAPIGATCCPGTIYYALPSEYCCKEGGSCPNGEICRGCTAVGGGVTGGGSGSSPTTTTKATSAVLPTTTAVLYEYYYYTVTY</sequence>
<evidence type="ECO:0008006" key="4">
    <source>
        <dbReference type="Google" id="ProtNLM"/>
    </source>
</evidence>
<evidence type="ECO:0000313" key="2">
    <source>
        <dbReference type="EMBL" id="KAF2667553.1"/>
    </source>
</evidence>
<keyword evidence="3" id="KW-1185">Reference proteome</keyword>
<proteinExistence type="predicted"/>
<organism evidence="2 3">
    <name type="scientific">Microthyrium microscopicum</name>
    <dbReference type="NCBI Taxonomy" id="703497"/>
    <lineage>
        <taxon>Eukaryota</taxon>
        <taxon>Fungi</taxon>
        <taxon>Dikarya</taxon>
        <taxon>Ascomycota</taxon>
        <taxon>Pezizomycotina</taxon>
        <taxon>Dothideomycetes</taxon>
        <taxon>Dothideomycetes incertae sedis</taxon>
        <taxon>Microthyriales</taxon>
        <taxon>Microthyriaceae</taxon>
        <taxon>Microthyrium</taxon>
    </lineage>
</organism>
<accession>A0A6A6U8C9</accession>
<evidence type="ECO:0000256" key="1">
    <source>
        <dbReference type="SAM" id="SignalP"/>
    </source>
</evidence>
<keyword evidence="1" id="KW-0732">Signal</keyword>
<feature type="signal peptide" evidence="1">
    <location>
        <begin position="1"/>
        <end position="21"/>
    </location>
</feature>
<feature type="chain" id="PRO_5025564300" description="Chitin-binding type-1 domain-containing protein" evidence="1">
    <location>
        <begin position="22"/>
        <end position="159"/>
    </location>
</feature>
<dbReference type="Proteomes" id="UP000799302">
    <property type="component" value="Unassembled WGS sequence"/>
</dbReference>
<reference evidence="2" key="1">
    <citation type="journal article" date="2020" name="Stud. Mycol.">
        <title>101 Dothideomycetes genomes: a test case for predicting lifestyles and emergence of pathogens.</title>
        <authorList>
            <person name="Haridas S."/>
            <person name="Albert R."/>
            <person name="Binder M."/>
            <person name="Bloem J."/>
            <person name="Labutti K."/>
            <person name="Salamov A."/>
            <person name="Andreopoulos B."/>
            <person name="Baker S."/>
            <person name="Barry K."/>
            <person name="Bills G."/>
            <person name="Bluhm B."/>
            <person name="Cannon C."/>
            <person name="Castanera R."/>
            <person name="Culley D."/>
            <person name="Daum C."/>
            <person name="Ezra D."/>
            <person name="Gonzalez J."/>
            <person name="Henrissat B."/>
            <person name="Kuo A."/>
            <person name="Liang C."/>
            <person name="Lipzen A."/>
            <person name="Lutzoni F."/>
            <person name="Magnuson J."/>
            <person name="Mondo S."/>
            <person name="Nolan M."/>
            <person name="Ohm R."/>
            <person name="Pangilinan J."/>
            <person name="Park H.-J."/>
            <person name="Ramirez L."/>
            <person name="Alfaro M."/>
            <person name="Sun H."/>
            <person name="Tritt A."/>
            <person name="Yoshinaga Y."/>
            <person name="Zwiers L.-H."/>
            <person name="Turgeon B."/>
            <person name="Goodwin S."/>
            <person name="Spatafora J."/>
            <person name="Crous P."/>
            <person name="Grigoriev I."/>
        </authorList>
    </citation>
    <scope>NUCLEOTIDE SEQUENCE</scope>
    <source>
        <strain evidence="2">CBS 115976</strain>
    </source>
</reference>
<dbReference type="EMBL" id="MU004237">
    <property type="protein sequence ID" value="KAF2667553.1"/>
    <property type="molecule type" value="Genomic_DNA"/>
</dbReference>
<protein>
    <recommendedName>
        <fullName evidence="4">Chitin-binding type-1 domain-containing protein</fullName>
    </recommendedName>
</protein>
<dbReference type="AlphaFoldDB" id="A0A6A6U8C9"/>